<feature type="domain" description="Aminoglycoside phosphotransferase" evidence="2">
    <location>
        <begin position="65"/>
        <end position="316"/>
    </location>
</feature>
<dbReference type="InterPro" id="IPR011009">
    <property type="entry name" value="Kinase-like_dom_sf"/>
</dbReference>
<dbReference type="PANTHER" id="PTHR47829:SF3">
    <property type="entry name" value="AMINOGLYCOSIDE PHOSPHOTRANSFERASE DOMAIN-CONTAINING PROTEIN"/>
    <property type="match status" value="1"/>
</dbReference>
<proteinExistence type="predicted"/>
<dbReference type="Proteomes" id="UP000257706">
    <property type="component" value="Unassembled WGS sequence"/>
</dbReference>
<keyword evidence="3" id="KW-0808">Transferase</keyword>
<dbReference type="InterPro" id="IPR041726">
    <property type="entry name" value="ACAD10_11_N"/>
</dbReference>
<dbReference type="GO" id="GO:0016740">
    <property type="term" value="F:transferase activity"/>
    <property type="evidence" value="ECO:0007669"/>
    <property type="project" value="UniProtKB-KW"/>
</dbReference>
<organism evidence="3 4">
    <name type="scientific">Tistrella mobilis</name>
    <dbReference type="NCBI Taxonomy" id="171437"/>
    <lineage>
        <taxon>Bacteria</taxon>
        <taxon>Pseudomonadati</taxon>
        <taxon>Pseudomonadota</taxon>
        <taxon>Alphaproteobacteria</taxon>
        <taxon>Geminicoccales</taxon>
        <taxon>Geminicoccaceae</taxon>
        <taxon>Tistrella</taxon>
    </lineage>
</organism>
<reference evidence="3 4" key="1">
    <citation type="journal article" date="2018" name="Nat. Biotechnol.">
        <title>A standardized bacterial taxonomy based on genome phylogeny substantially revises the tree of life.</title>
        <authorList>
            <person name="Parks D.H."/>
            <person name="Chuvochina M."/>
            <person name="Waite D.W."/>
            <person name="Rinke C."/>
            <person name="Skarshewski A."/>
            <person name="Chaumeil P.A."/>
            <person name="Hugenholtz P."/>
        </authorList>
    </citation>
    <scope>NUCLEOTIDE SEQUENCE [LARGE SCALE GENOMIC DNA]</scope>
    <source>
        <strain evidence="3">UBA8739</strain>
    </source>
</reference>
<dbReference type="AlphaFoldDB" id="A0A3B9IG72"/>
<dbReference type="Pfam" id="PF01636">
    <property type="entry name" value="APH"/>
    <property type="match status" value="1"/>
</dbReference>
<name>A0A3B9IG72_9PROT</name>
<dbReference type="SUPFAM" id="SSF56112">
    <property type="entry name" value="Protein kinase-like (PK-like)"/>
    <property type="match status" value="1"/>
</dbReference>
<evidence type="ECO:0000313" key="3">
    <source>
        <dbReference type="EMBL" id="HAE46864.1"/>
    </source>
</evidence>
<feature type="region of interest" description="Disordered" evidence="1">
    <location>
        <begin position="1"/>
        <end position="29"/>
    </location>
</feature>
<dbReference type="EMBL" id="DMAI01000090">
    <property type="protein sequence ID" value="HAE46864.1"/>
    <property type="molecule type" value="Genomic_DNA"/>
</dbReference>
<gene>
    <name evidence="3" type="ORF">DCK97_05535</name>
</gene>
<dbReference type="Gene3D" id="3.90.1200.10">
    <property type="match status" value="1"/>
</dbReference>
<evidence type="ECO:0000313" key="4">
    <source>
        <dbReference type="Proteomes" id="UP000257706"/>
    </source>
</evidence>
<accession>A0A3B9IG72</accession>
<evidence type="ECO:0000259" key="2">
    <source>
        <dbReference type="Pfam" id="PF01636"/>
    </source>
</evidence>
<sequence length="375" mass="41235">MTPALPFRHVRPRPSASTTEPPEILRHMSGPNLVPVREAHRLDEAALSAYLADRLPDFDPADLEILQFEGGQSNPTYMLKSAGRRYVLRKKPPGKLLPSAHMVEREYRFIAGLADTDVPVAPARLLCEDAGIIGTAFYVMDYVEGRVLTDPTLPGLGPDERRATYDELNRVMAALHSVDFTAAGLADMGKATDYMARQIARWSKQYEATKTHEIPAMDQLIAWLPANIPADDSVSIAHGDYRIANVIYHPTEPKILAVLDWELATIGHPLADFAYNAMFYSLPAGDEGFPGLGGIDLGPLGVPTEEEYVAAYCRRTGRDGIDDWPFYKAFAMFRLAAILQGVYHRGITGNASSERAKVVGARASLLAELGWQQVS</sequence>
<comment type="caution">
    <text evidence="3">The sequence shown here is derived from an EMBL/GenBank/DDBJ whole genome shotgun (WGS) entry which is preliminary data.</text>
</comment>
<dbReference type="Gene3D" id="3.30.200.20">
    <property type="entry name" value="Phosphorylase Kinase, domain 1"/>
    <property type="match status" value="1"/>
</dbReference>
<dbReference type="CDD" id="cd05154">
    <property type="entry name" value="ACAD10_11_N-like"/>
    <property type="match status" value="1"/>
</dbReference>
<protein>
    <submittedName>
        <fullName evidence="3">Phosphotransferase family protein</fullName>
    </submittedName>
</protein>
<evidence type="ECO:0000256" key="1">
    <source>
        <dbReference type="SAM" id="MobiDB-lite"/>
    </source>
</evidence>
<dbReference type="PANTHER" id="PTHR47829">
    <property type="entry name" value="HYDROLASE, PUTATIVE (AFU_ORTHOLOGUE AFUA_1G12880)-RELATED"/>
    <property type="match status" value="1"/>
</dbReference>
<dbReference type="InterPro" id="IPR002575">
    <property type="entry name" value="Aminoglycoside_PTrfase"/>
</dbReference>
<dbReference type="InterPro" id="IPR052898">
    <property type="entry name" value="ACAD10-like"/>
</dbReference>